<evidence type="ECO:0000313" key="10">
    <source>
        <dbReference type="Proteomes" id="UP000694864"/>
    </source>
</evidence>
<feature type="transmembrane region" description="Helical" evidence="9">
    <location>
        <begin position="82"/>
        <end position="102"/>
    </location>
</feature>
<keyword evidence="3" id="KW-0813">Transport</keyword>
<organism evidence="10 11">
    <name type="scientific">Camelina sativa</name>
    <name type="common">False flax</name>
    <name type="synonym">Myagrum sativum</name>
    <dbReference type="NCBI Taxonomy" id="90675"/>
    <lineage>
        <taxon>Eukaryota</taxon>
        <taxon>Viridiplantae</taxon>
        <taxon>Streptophyta</taxon>
        <taxon>Embryophyta</taxon>
        <taxon>Tracheophyta</taxon>
        <taxon>Spermatophyta</taxon>
        <taxon>Magnoliopsida</taxon>
        <taxon>eudicotyledons</taxon>
        <taxon>Gunneridae</taxon>
        <taxon>Pentapetalae</taxon>
        <taxon>rosids</taxon>
        <taxon>malvids</taxon>
        <taxon>Brassicales</taxon>
        <taxon>Brassicaceae</taxon>
        <taxon>Camelineae</taxon>
        <taxon>Camelina</taxon>
    </lineage>
</organism>
<evidence type="ECO:0000313" key="11">
    <source>
        <dbReference type="RefSeq" id="XP_010430706.1"/>
    </source>
</evidence>
<evidence type="ECO:0000256" key="9">
    <source>
        <dbReference type="SAM" id="Phobius"/>
    </source>
</evidence>
<dbReference type="GeneID" id="104714940"/>
<dbReference type="InterPro" id="IPR004316">
    <property type="entry name" value="SWEET_rpt"/>
</dbReference>
<comment type="similarity">
    <text evidence="2">Belongs to the SWEET sugar transporter family.</text>
</comment>
<dbReference type="Pfam" id="PF03083">
    <property type="entry name" value="MtN3_slv"/>
    <property type="match status" value="1"/>
</dbReference>
<reference evidence="10" key="1">
    <citation type="journal article" date="2014" name="Nat. Commun.">
        <title>The emerging biofuel crop Camelina sativa retains a highly undifferentiated hexaploid genome structure.</title>
        <authorList>
            <person name="Kagale S."/>
            <person name="Koh C."/>
            <person name="Nixon J."/>
            <person name="Bollina V."/>
            <person name="Clarke W.E."/>
            <person name="Tuteja R."/>
            <person name="Spillane C."/>
            <person name="Robinson S.J."/>
            <person name="Links M.G."/>
            <person name="Clarke C."/>
            <person name="Higgins E.E."/>
            <person name="Huebert T."/>
            <person name="Sharpe A.G."/>
            <person name="Parkin I.A."/>
        </authorList>
    </citation>
    <scope>NUCLEOTIDE SEQUENCE [LARGE SCALE GENOMIC DNA]</scope>
    <source>
        <strain evidence="10">cv. DH55</strain>
    </source>
</reference>
<accession>A0ABM0TSR3</accession>
<dbReference type="InterPro" id="IPR047664">
    <property type="entry name" value="SWEET"/>
</dbReference>
<dbReference type="PANTHER" id="PTHR10791">
    <property type="entry name" value="RAG1-ACTIVATING PROTEIN 1"/>
    <property type="match status" value="1"/>
</dbReference>
<reference evidence="11" key="2">
    <citation type="submission" date="2025-08" db="UniProtKB">
        <authorList>
            <consortium name="RefSeq"/>
        </authorList>
    </citation>
    <scope>IDENTIFICATION</scope>
    <source>
        <tissue evidence="11">Leaf</tissue>
    </source>
</reference>
<evidence type="ECO:0000256" key="5">
    <source>
        <dbReference type="ARBA" id="ARBA00022692"/>
    </source>
</evidence>
<dbReference type="Gene3D" id="1.20.1280.290">
    <property type="match status" value="1"/>
</dbReference>
<evidence type="ECO:0000256" key="6">
    <source>
        <dbReference type="ARBA" id="ARBA00022737"/>
    </source>
</evidence>
<dbReference type="PANTHER" id="PTHR10791:SF130">
    <property type="entry name" value="BIDIRECTIONAL SUGAR TRANSPORTER SWEET6-RELATED"/>
    <property type="match status" value="1"/>
</dbReference>
<feature type="transmembrane region" description="Helical" evidence="9">
    <location>
        <begin position="108"/>
        <end position="129"/>
    </location>
</feature>
<keyword evidence="7 9" id="KW-1133">Transmembrane helix</keyword>
<feature type="transmembrane region" description="Helical" evidence="9">
    <location>
        <begin position="50"/>
        <end position="70"/>
    </location>
</feature>
<evidence type="ECO:0000256" key="4">
    <source>
        <dbReference type="ARBA" id="ARBA00022597"/>
    </source>
</evidence>
<comment type="subcellular location">
    <subcellularLocation>
        <location evidence="1">Endomembrane system</location>
        <topology evidence="1">Multi-pass membrane protein</topology>
    </subcellularLocation>
</comment>
<keyword evidence="10" id="KW-1185">Reference proteome</keyword>
<dbReference type="RefSeq" id="XP_010430706.1">
    <property type="nucleotide sequence ID" value="XM_010432404.1"/>
</dbReference>
<proteinExistence type="inferred from homology"/>
<keyword evidence="4" id="KW-0762">Sugar transport</keyword>
<evidence type="ECO:0000256" key="7">
    <source>
        <dbReference type="ARBA" id="ARBA00022989"/>
    </source>
</evidence>
<evidence type="ECO:0000256" key="3">
    <source>
        <dbReference type="ARBA" id="ARBA00022448"/>
    </source>
</evidence>
<sequence>MYLLVYIRYCDQARQRRLIIAVLIVKVVLVVAFTTLIFTLVDSRGVQRSVIGDVCCVYNIIMYIAPIFVVMRIVKNKSVEHMSFLVAFAMFAYAIVWSVISFLPLDPIMFISFEICTLLGLVYAEYYPWTQMIIAARQRVSV</sequence>
<name>A0ABM0TSR3_CAMSA</name>
<feature type="transmembrane region" description="Helical" evidence="9">
    <location>
        <begin position="18"/>
        <end position="38"/>
    </location>
</feature>
<protein>
    <submittedName>
        <fullName evidence="11">Bidirectional sugar transporter SWEET7-like</fullName>
    </submittedName>
</protein>
<gene>
    <name evidence="11" type="primary">LOC104714940</name>
</gene>
<keyword evidence="6" id="KW-0677">Repeat</keyword>
<keyword evidence="8 9" id="KW-0472">Membrane</keyword>
<evidence type="ECO:0000256" key="8">
    <source>
        <dbReference type="ARBA" id="ARBA00023136"/>
    </source>
</evidence>
<keyword evidence="5 9" id="KW-0812">Transmembrane</keyword>
<evidence type="ECO:0000256" key="2">
    <source>
        <dbReference type="ARBA" id="ARBA00007809"/>
    </source>
</evidence>
<dbReference type="Proteomes" id="UP000694864">
    <property type="component" value="Chromosome 9"/>
</dbReference>
<evidence type="ECO:0000256" key="1">
    <source>
        <dbReference type="ARBA" id="ARBA00004127"/>
    </source>
</evidence>